<dbReference type="Gene3D" id="3.10.450.50">
    <property type="match status" value="1"/>
</dbReference>
<organism evidence="2 3">
    <name type="scientific">Paraburkholderia humisilvae</name>
    <dbReference type="NCBI Taxonomy" id="627669"/>
    <lineage>
        <taxon>Bacteria</taxon>
        <taxon>Pseudomonadati</taxon>
        <taxon>Pseudomonadota</taxon>
        <taxon>Betaproteobacteria</taxon>
        <taxon>Burkholderiales</taxon>
        <taxon>Burkholderiaceae</taxon>
        <taxon>Paraburkholderia</taxon>
    </lineage>
</organism>
<dbReference type="PANTHER" id="PTHR38436">
    <property type="entry name" value="POLYKETIDE CYCLASE SNOAL-LIKE DOMAIN"/>
    <property type="match status" value="1"/>
</dbReference>
<evidence type="ECO:0000313" key="2">
    <source>
        <dbReference type="EMBL" id="CAB3769627.1"/>
    </source>
</evidence>
<gene>
    <name evidence="2" type="ORF">LMG29542_06162</name>
</gene>
<keyword evidence="3" id="KW-1185">Reference proteome</keyword>
<protein>
    <recommendedName>
        <fullName evidence="4">SnoaL-like domain-containing protein</fullName>
    </recommendedName>
</protein>
<evidence type="ECO:0000256" key="1">
    <source>
        <dbReference type="SAM" id="SignalP"/>
    </source>
</evidence>
<evidence type="ECO:0008006" key="4">
    <source>
        <dbReference type="Google" id="ProtNLM"/>
    </source>
</evidence>
<dbReference type="Proteomes" id="UP000494363">
    <property type="component" value="Unassembled WGS sequence"/>
</dbReference>
<dbReference type="GO" id="GO:0030638">
    <property type="term" value="P:polyketide metabolic process"/>
    <property type="evidence" value="ECO:0007669"/>
    <property type="project" value="InterPro"/>
</dbReference>
<dbReference type="AlphaFoldDB" id="A0A6J5EVK0"/>
<proteinExistence type="predicted"/>
<reference evidence="2 3" key="1">
    <citation type="submission" date="2020-04" db="EMBL/GenBank/DDBJ databases">
        <authorList>
            <person name="De Canck E."/>
        </authorList>
    </citation>
    <scope>NUCLEOTIDE SEQUENCE [LARGE SCALE GENOMIC DNA]</scope>
    <source>
        <strain evidence="2 3">LMG 29542</strain>
    </source>
</reference>
<dbReference type="PANTHER" id="PTHR38436:SF1">
    <property type="entry name" value="ESTER CYCLASE"/>
    <property type="match status" value="1"/>
</dbReference>
<dbReference type="InterPro" id="IPR009959">
    <property type="entry name" value="Cyclase_SnoaL-like"/>
</dbReference>
<dbReference type="EMBL" id="CADIKH010000042">
    <property type="protein sequence ID" value="CAB3769627.1"/>
    <property type="molecule type" value="Genomic_DNA"/>
</dbReference>
<evidence type="ECO:0000313" key="3">
    <source>
        <dbReference type="Proteomes" id="UP000494363"/>
    </source>
</evidence>
<feature type="signal peptide" evidence="1">
    <location>
        <begin position="1"/>
        <end position="38"/>
    </location>
</feature>
<dbReference type="Pfam" id="PF07366">
    <property type="entry name" value="SnoaL"/>
    <property type="match status" value="1"/>
</dbReference>
<dbReference type="InterPro" id="IPR032710">
    <property type="entry name" value="NTF2-like_dom_sf"/>
</dbReference>
<name>A0A6J5EVK0_9BURK</name>
<sequence>MLTITCAHRMNCYRNTRMKRIETVARTFLLLMAASAVALGGNARAAQEGLPTPHHVSIADHSATTKAVERAALRYAAFWNTGDDAYAKAALASDFVDRTLPAGRAPGLQGVLQASKNFRSAVPDLTSDVDDMTVVGDRVMLHLHFKGHFTGKFKDIQGNGQPIDFQAFDLYRVKDGLIVENWHLEDNLTLSKQLGAIR</sequence>
<feature type="chain" id="PRO_5026853058" description="SnoaL-like domain-containing protein" evidence="1">
    <location>
        <begin position="39"/>
        <end position="198"/>
    </location>
</feature>
<accession>A0A6J5EVK0</accession>
<dbReference type="SUPFAM" id="SSF54427">
    <property type="entry name" value="NTF2-like"/>
    <property type="match status" value="1"/>
</dbReference>
<keyword evidence="1" id="KW-0732">Signal</keyword>